<dbReference type="SUPFAM" id="SSF52058">
    <property type="entry name" value="L domain-like"/>
    <property type="match status" value="1"/>
</dbReference>
<evidence type="ECO:0000256" key="1">
    <source>
        <dbReference type="ARBA" id="ARBA00022614"/>
    </source>
</evidence>
<dbReference type="PROSITE" id="PS51450">
    <property type="entry name" value="LRR"/>
    <property type="match status" value="3"/>
</dbReference>
<keyword evidence="2" id="KW-0677">Repeat</keyword>
<protein>
    <submittedName>
        <fullName evidence="3">Uncharacterized protein</fullName>
    </submittedName>
</protein>
<name>A0AA86U2A2_9EUKA</name>
<dbReference type="Pfam" id="PF12799">
    <property type="entry name" value="LRR_4"/>
    <property type="match status" value="1"/>
</dbReference>
<dbReference type="InterPro" id="IPR032675">
    <property type="entry name" value="LRR_dom_sf"/>
</dbReference>
<dbReference type="EMBL" id="CATOUU010000664">
    <property type="protein sequence ID" value="CAI9939355.1"/>
    <property type="molecule type" value="Genomic_DNA"/>
</dbReference>
<reference evidence="4 5" key="2">
    <citation type="submission" date="2024-07" db="EMBL/GenBank/DDBJ databases">
        <authorList>
            <person name="Akdeniz Z."/>
        </authorList>
    </citation>
    <scope>NUCLEOTIDE SEQUENCE [LARGE SCALE GENOMIC DNA]</scope>
</reference>
<sequence>MTEQNQNILNMEYDEYITSKYESKIQNSRLEIGNLQSGEPEVTNFKFLEKFNIQTLKIYTSDNMSVKLQSKTIKELNLRLSKNMKEQVLNLKVDDLELENLEVLVLYGNQLDNNQLFNLVKFKKLCALYVSENNVDLTHIHMVSSLTKLYMQQCELKNIDEISSLTNLEVLDVSSNNLKNVDSMGSLIKLKELNISANKLIDITALNYLISLIKLNMSCCRLISLSALKRLINLKNLDISNNSYINITDLQHLANLTKLQLQYCDLVSICVLRRLVKLEQLCISCNQIVYLDVNFDDMKQLEKLSAGFNRIRDFSSIEKRLNYNNTDEYGQRCFNISGQSVPSKQVLHFANKLRHIEGPNIQLKEIQNKRKTRKIFNNFKQQIKNVVNSVQSNHIQFTSSVVHLFQQLNHAVSQ</sequence>
<dbReference type="SMART" id="SM00365">
    <property type="entry name" value="LRR_SD22"/>
    <property type="match status" value="5"/>
</dbReference>
<dbReference type="EMBL" id="CAXDID020000063">
    <property type="protein sequence ID" value="CAL6011166.1"/>
    <property type="molecule type" value="Genomic_DNA"/>
</dbReference>
<evidence type="ECO:0000313" key="3">
    <source>
        <dbReference type="EMBL" id="CAI9939355.1"/>
    </source>
</evidence>
<gene>
    <name evidence="4" type="ORF">HINF_LOCUS22544</name>
    <name evidence="3" type="ORF">HINF_LOCUS27000</name>
</gene>
<dbReference type="AlphaFoldDB" id="A0AA86U2A2"/>
<dbReference type="InterPro" id="IPR050836">
    <property type="entry name" value="SDS22/Internalin_LRR"/>
</dbReference>
<evidence type="ECO:0000313" key="5">
    <source>
        <dbReference type="Proteomes" id="UP001642409"/>
    </source>
</evidence>
<keyword evidence="1" id="KW-0433">Leucine-rich repeat</keyword>
<reference evidence="3" key="1">
    <citation type="submission" date="2023-06" db="EMBL/GenBank/DDBJ databases">
        <authorList>
            <person name="Kurt Z."/>
        </authorList>
    </citation>
    <scope>NUCLEOTIDE SEQUENCE</scope>
</reference>
<evidence type="ECO:0000256" key="2">
    <source>
        <dbReference type="ARBA" id="ARBA00022737"/>
    </source>
</evidence>
<accession>A0AA86U2A2</accession>
<dbReference type="Proteomes" id="UP001642409">
    <property type="component" value="Unassembled WGS sequence"/>
</dbReference>
<comment type="caution">
    <text evidence="3">The sequence shown here is derived from an EMBL/GenBank/DDBJ whole genome shotgun (WGS) entry which is preliminary data.</text>
</comment>
<dbReference type="PANTHER" id="PTHR46652:SF3">
    <property type="entry name" value="LEUCINE-RICH REPEAT-CONTAINING PROTEIN 9"/>
    <property type="match status" value="1"/>
</dbReference>
<keyword evidence="5" id="KW-1185">Reference proteome</keyword>
<dbReference type="InterPro" id="IPR025875">
    <property type="entry name" value="Leu-rich_rpt_4"/>
</dbReference>
<dbReference type="PANTHER" id="PTHR46652">
    <property type="entry name" value="LEUCINE-RICH REPEAT AND IQ DOMAIN-CONTAINING PROTEIN 1-RELATED"/>
    <property type="match status" value="1"/>
</dbReference>
<dbReference type="Gene3D" id="3.80.10.10">
    <property type="entry name" value="Ribonuclease Inhibitor"/>
    <property type="match status" value="1"/>
</dbReference>
<proteinExistence type="predicted"/>
<dbReference type="InterPro" id="IPR001611">
    <property type="entry name" value="Leu-rich_rpt"/>
</dbReference>
<evidence type="ECO:0000313" key="4">
    <source>
        <dbReference type="EMBL" id="CAL6011166.1"/>
    </source>
</evidence>
<organism evidence="3">
    <name type="scientific">Hexamita inflata</name>
    <dbReference type="NCBI Taxonomy" id="28002"/>
    <lineage>
        <taxon>Eukaryota</taxon>
        <taxon>Metamonada</taxon>
        <taxon>Diplomonadida</taxon>
        <taxon>Hexamitidae</taxon>
        <taxon>Hexamitinae</taxon>
        <taxon>Hexamita</taxon>
    </lineage>
</organism>